<dbReference type="Gene3D" id="3.40.630.190">
    <property type="entry name" value="LCP protein"/>
    <property type="match status" value="1"/>
</dbReference>
<feature type="compositionally biased region" description="Basic residues" evidence="2">
    <location>
        <begin position="1"/>
        <end position="13"/>
    </location>
</feature>
<reference evidence="4 5" key="1">
    <citation type="submission" date="2017-05" db="EMBL/GenBank/DDBJ databases">
        <title>Vagococcus spp. assemblies.</title>
        <authorList>
            <person name="Gulvik C.A."/>
        </authorList>
    </citation>
    <scope>NUCLEOTIDE SEQUENCE [LARGE SCALE GENOMIC DNA]</scope>
    <source>
        <strain evidence="4 5">SS1994</strain>
    </source>
</reference>
<dbReference type="InterPro" id="IPR004474">
    <property type="entry name" value="LytR_CpsA_psr"/>
</dbReference>
<gene>
    <name evidence="4" type="ORF">CBF36_04510</name>
</gene>
<dbReference type="Pfam" id="PF03816">
    <property type="entry name" value="LytR_cpsA_psr"/>
    <property type="match status" value="1"/>
</dbReference>
<dbReference type="AlphaFoldDB" id="A0A429ZM68"/>
<dbReference type="InterPro" id="IPR050922">
    <property type="entry name" value="LytR/CpsA/Psr_CW_biosynth"/>
</dbReference>
<sequence length="381" mass="42624">MKRKKEKKTPTKKYKPDEQFTPLNTRKANRKKRSGFKRAMINLGKILGVLLLISLLGVVVYGVKMVLDGNKFLNDAYKPRETMQAENDKIDVQKDPISILLLGLDDDAEDTRGTGGARTDSMILLTINPSEELVSMVSIPRDTYTYIQTKNFDGNDKINAAYAHGGIEGSITAVETLLNIPINYYATADFKAFEDVVNAVGGVEIDVPFTLTEQNAQGKKVVELKEGKHNLNGEEALAFARTRYVDNDVERGKRQQEVLEAIAKKAMEVGSIAKYKSILNALDGHITTDMPPNRILAVAQSGLTKDYKFNSYVFSWMSYTYGDQSMVGLHKDSIDYISHKLRLSLNLESTDNRDDASYVFETDGIVDPRTYPQDGYAIDDY</sequence>
<evidence type="ECO:0000256" key="2">
    <source>
        <dbReference type="SAM" id="MobiDB-lite"/>
    </source>
</evidence>
<comment type="caution">
    <text evidence="4">The sequence shown here is derived from an EMBL/GenBank/DDBJ whole genome shotgun (WGS) entry which is preliminary data.</text>
</comment>
<keyword evidence="5" id="KW-1185">Reference proteome</keyword>
<evidence type="ECO:0000256" key="1">
    <source>
        <dbReference type="ARBA" id="ARBA00006068"/>
    </source>
</evidence>
<evidence type="ECO:0000313" key="5">
    <source>
        <dbReference type="Proteomes" id="UP000288490"/>
    </source>
</evidence>
<dbReference type="PANTHER" id="PTHR33392">
    <property type="entry name" value="POLYISOPRENYL-TEICHOIC ACID--PEPTIDOGLYCAN TEICHOIC ACID TRANSFERASE TAGU"/>
    <property type="match status" value="1"/>
</dbReference>
<evidence type="ECO:0000313" key="4">
    <source>
        <dbReference type="EMBL" id="RST94795.1"/>
    </source>
</evidence>
<dbReference type="PANTHER" id="PTHR33392:SF6">
    <property type="entry name" value="POLYISOPRENYL-TEICHOIC ACID--PEPTIDOGLYCAN TEICHOIC ACID TRANSFERASE TAGU"/>
    <property type="match status" value="1"/>
</dbReference>
<organism evidence="4 5">
    <name type="scientific">Vagococcus bubulae</name>
    <dbReference type="NCBI Taxonomy" id="1977868"/>
    <lineage>
        <taxon>Bacteria</taxon>
        <taxon>Bacillati</taxon>
        <taxon>Bacillota</taxon>
        <taxon>Bacilli</taxon>
        <taxon>Lactobacillales</taxon>
        <taxon>Enterococcaceae</taxon>
        <taxon>Vagococcus</taxon>
    </lineage>
</organism>
<dbReference type="Proteomes" id="UP000288490">
    <property type="component" value="Unassembled WGS sequence"/>
</dbReference>
<dbReference type="EMBL" id="NGJT01000006">
    <property type="protein sequence ID" value="RST94795.1"/>
    <property type="molecule type" value="Genomic_DNA"/>
</dbReference>
<dbReference type="RefSeq" id="WP_125957000.1">
    <property type="nucleotide sequence ID" value="NZ_JAQEJV010000006.1"/>
</dbReference>
<feature type="region of interest" description="Disordered" evidence="2">
    <location>
        <begin position="1"/>
        <end position="31"/>
    </location>
</feature>
<evidence type="ECO:0000259" key="3">
    <source>
        <dbReference type="Pfam" id="PF03816"/>
    </source>
</evidence>
<comment type="similarity">
    <text evidence="1">Belongs to the LytR/CpsA/Psr (LCP) family.</text>
</comment>
<proteinExistence type="inferred from homology"/>
<dbReference type="NCBIfam" id="TIGR00350">
    <property type="entry name" value="lytR_cpsA_psr"/>
    <property type="match status" value="1"/>
</dbReference>
<feature type="domain" description="Cell envelope-related transcriptional attenuator" evidence="3">
    <location>
        <begin position="118"/>
        <end position="266"/>
    </location>
</feature>
<accession>A0A429ZM68</accession>
<name>A0A429ZM68_9ENTE</name>
<protein>
    <recommendedName>
        <fullName evidence="3">Cell envelope-related transcriptional attenuator domain-containing protein</fullName>
    </recommendedName>
</protein>
<dbReference type="OrthoDB" id="27330at2"/>